<reference evidence="8 9" key="1">
    <citation type="submission" date="2017-08" db="EMBL/GenBank/DDBJ databases">
        <title>Mesorhizobium wenxinae sp. nov., a novel rhizobial species isolated from root nodules of chickpea (Cicer arietinum L.).</title>
        <authorList>
            <person name="Zhang J."/>
        </authorList>
    </citation>
    <scope>NUCLEOTIDE SEQUENCE [LARGE SCALE GENOMIC DNA]</scope>
    <source>
        <strain evidence="8 9">SDW018</strain>
    </source>
</reference>
<name>A0A271LSG5_9HYPH</name>
<dbReference type="CDD" id="cd00801">
    <property type="entry name" value="INT_P4_C"/>
    <property type="match status" value="1"/>
</dbReference>
<keyword evidence="3 5" id="KW-0238">DNA-binding</keyword>
<dbReference type="EMBL" id="NPKJ01000021">
    <property type="protein sequence ID" value="PAQ11111.1"/>
    <property type="molecule type" value="Genomic_DNA"/>
</dbReference>
<dbReference type="InterPro" id="IPR013762">
    <property type="entry name" value="Integrase-like_cat_sf"/>
</dbReference>
<organism evidence="8 9">
    <name type="scientific">Mesorhizobium temperatum</name>
    <dbReference type="NCBI Taxonomy" id="241416"/>
    <lineage>
        <taxon>Bacteria</taxon>
        <taxon>Pseudomonadati</taxon>
        <taxon>Pseudomonadota</taxon>
        <taxon>Alphaproteobacteria</taxon>
        <taxon>Hyphomicrobiales</taxon>
        <taxon>Phyllobacteriaceae</taxon>
        <taxon>Mesorhizobium</taxon>
    </lineage>
</organism>
<dbReference type="OrthoDB" id="9795573at2"/>
<keyword evidence="2" id="KW-0229">DNA integration</keyword>
<evidence type="ECO:0000259" key="7">
    <source>
        <dbReference type="PROSITE" id="PS51900"/>
    </source>
</evidence>
<dbReference type="InterPro" id="IPR010998">
    <property type="entry name" value="Integrase_recombinase_N"/>
</dbReference>
<dbReference type="Gene3D" id="3.30.160.390">
    <property type="entry name" value="Integrase, DNA-binding domain"/>
    <property type="match status" value="1"/>
</dbReference>
<dbReference type="InterPro" id="IPR002104">
    <property type="entry name" value="Integrase_catalytic"/>
</dbReference>
<dbReference type="PANTHER" id="PTHR30629:SF2">
    <property type="entry name" value="PROPHAGE INTEGRASE INTS-RELATED"/>
    <property type="match status" value="1"/>
</dbReference>
<evidence type="ECO:0000256" key="1">
    <source>
        <dbReference type="ARBA" id="ARBA00008857"/>
    </source>
</evidence>
<dbReference type="InterPro" id="IPR011010">
    <property type="entry name" value="DNA_brk_join_enz"/>
</dbReference>
<dbReference type="Pfam" id="PF13356">
    <property type="entry name" value="Arm-DNA-bind_3"/>
    <property type="match status" value="1"/>
</dbReference>
<evidence type="ECO:0000259" key="6">
    <source>
        <dbReference type="PROSITE" id="PS51898"/>
    </source>
</evidence>
<dbReference type="InterPro" id="IPR044068">
    <property type="entry name" value="CB"/>
</dbReference>
<feature type="domain" description="Core-binding (CB)" evidence="7">
    <location>
        <begin position="94"/>
        <end position="175"/>
    </location>
</feature>
<feature type="domain" description="Tyr recombinase" evidence="6">
    <location>
        <begin position="199"/>
        <end position="374"/>
    </location>
</feature>
<dbReference type="InterPro" id="IPR053876">
    <property type="entry name" value="Phage_int_M"/>
</dbReference>
<dbReference type="PROSITE" id="PS51900">
    <property type="entry name" value="CB"/>
    <property type="match status" value="1"/>
</dbReference>
<dbReference type="GO" id="GO:0006310">
    <property type="term" value="P:DNA recombination"/>
    <property type="evidence" value="ECO:0007669"/>
    <property type="project" value="UniProtKB-KW"/>
</dbReference>
<dbReference type="Gene3D" id="1.10.443.10">
    <property type="entry name" value="Intergrase catalytic core"/>
    <property type="match status" value="1"/>
</dbReference>
<dbReference type="Proteomes" id="UP000216442">
    <property type="component" value="Unassembled WGS sequence"/>
</dbReference>
<dbReference type="SUPFAM" id="SSF56349">
    <property type="entry name" value="DNA breaking-rejoining enzymes"/>
    <property type="match status" value="1"/>
</dbReference>
<dbReference type="InterPro" id="IPR038488">
    <property type="entry name" value="Integrase_DNA-bd_sf"/>
</dbReference>
<keyword evidence="4" id="KW-0233">DNA recombination</keyword>
<evidence type="ECO:0000256" key="3">
    <source>
        <dbReference type="ARBA" id="ARBA00023125"/>
    </source>
</evidence>
<dbReference type="GO" id="GO:0003677">
    <property type="term" value="F:DNA binding"/>
    <property type="evidence" value="ECO:0007669"/>
    <property type="project" value="UniProtKB-UniRule"/>
</dbReference>
<evidence type="ECO:0000256" key="5">
    <source>
        <dbReference type="PROSITE-ProRule" id="PRU01248"/>
    </source>
</evidence>
<proteinExistence type="inferred from homology"/>
<evidence type="ECO:0008006" key="10">
    <source>
        <dbReference type="Google" id="ProtNLM"/>
    </source>
</evidence>
<protein>
    <recommendedName>
        <fullName evidence="10">Integrase</fullName>
    </recommendedName>
</protein>
<evidence type="ECO:0000256" key="2">
    <source>
        <dbReference type="ARBA" id="ARBA00022908"/>
    </source>
</evidence>
<comment type="similarity">
    <text evidence="1">Belongs to the 'phage' integrase family.</text>
</comment>
<comment type="caution">
    <text evidence="8">The sequence shown here is derived from an EMBL/GenBank/DDBJ whole genome shotgun (WGS) entry which is preliminary data.</text>
</comment>
<dbReference type="PROSITE" id="PS51898">
    <property type="entry name" value="TYR_RECOMBINASE"/>
    <property type="match status" value="1"/>
</dbReference>
<sequence>MPLTDSACRAAKAEGSAKKLSDGGGLYLYLPPSGSKAWRMNYRFAGKQKTLSFGLYPRVTLADARALRENAKRALADGVDPAVIKGKTATGAHDSFEAIAREWHGAQESSWVPAHAERVLSRLVRDVFPDLGERSVPSITAPEILEVLRKVEARGALDVTKRLRQSIGAVFRYAIATSRAVHDPIADLRGALKATPKPVHMASLKANEIGDFLGRLSTYDGERQTALSIEFIMHTAVRTNELRFGRWPEIDGDLWRIPAERMKAGRDHLVPLTKQSKRLLGELKKIAGDSEWIVPGARGGKPLSANTMIFACYRMGMHGRLTIHGLRSSFSTIANESGLWSADAIEWALAHSSGNKVRSSYNHAAYLDERRRLMAWWSDYLTAKDPNDLSALLE</sequence>
<evidence type="ECO:0000313" key="9">
    <source>
        <dbReference type="Proteomes" id="UP000216442"/>
    </source>
</evidence>
<dbReference type="InterPro" id="IPR050808">
    <property type="entry name" value="Phage_Integrase"/>
</dbReference>
<evidence type="ECO:0000313" key="8">
    <source>
        <dbReference type="EMBL" id="PAQ11111.1"/>
    </source>
</evidence>
<dbReference type="Pfam" id="PF22022">
    <property type="entry name" value="Phage_int_M"/>
    <property type="match status" value="1"/>
</dbReference>
<accession>A0A271LSG5</accession>
<dbReference type="Gene3D" id="1.10.150.130">
    <property type="match status" value="1"/>
</dbReference>
<dbReference type="Pfam" id="PF00589">
    <property type="entry name" value="Phage_integrase"/>
    <property type="match status" value="1"/>
</dbReference>
<dbReference type="RefSeq" id="WP_095491699.1">
    <property type="nucleotide sequence ID" value="NZ_NPKJ01000021.1"/>
</dbReference>
<dbReference type="AlphaFoldDB" id="A0A271LSG5"/>
<dbReference type="GO" id="GO:0015074">
    <property type="term" value="P:DNA integration"/>
    <property type="evidence" value="ECO:0007669"/>
    <property type="project" value="UniProtKB-KW"/>
</dbReference>
<evidence type="ECO:0000256" key="4">
    <source>
        <dbReference type="ARBA" id="ARBA00023172"/>
    </source>
</evidence>
<dbReference type="InterPro" id="IPR025166">
    <property type="entry name" value="Integrase_DNA_bind_dom"/>
</dbReference>
<gene>
    <name evidence="8" type="ORF">CIT26_05875</name>
</gene>
<keyword evidence="9" id="KW-1185">Reference proteome</keyword>
<dbReference type="PANTHER" id="PTHR30629">
    <property type="entry name" value="PROPHAGE INTEGRASE"/>
    <property type="match status" value="1"/>
</dbReference>